<dbReference type="Proteomes" id="UP001157418">
    <property type="component" value="Unassembled WGS sequence"/>
</dbReference>
<reference evidence="1 2" key="1">
    <citation type="submission" date="2022-01" db="EMBL/GenBank/DDBJ databases">
        <authorList>
            <person name="Xiong W."/>
            <person name="Schranz E."/>
        </authorList>
    </citation>
    <scope>NUCLEOTIDE SEQUENCE [LARGE SCALE GENOMIC DNA]</scope>
</reference>
<keyword evidence="2" id="KW-1185">Reference proteome</keyword>
<proteinExistence type="predicted"/>
<organism evidence="1 2">
    <name type="scientific">Lactuca virosa</name>
    <dbReference type="NCBI Taxonomy" id="75947"/>
    <lineage>
        <taxon>Eukaryota</taxon>
        <taxon>Viridiplantae</taxon>
        <taxon>Streptophyta</taxon>
        <taxon>Embryophyta</taxon>
        <taxon>Tracheophyta</taxon>
        <taxon>Spermatophyta</taxon>
        <taxon>Magnoliopsida</taxon>
        <taxon>eudicotyledons</taxon>
        <taxon>Gunneridae</taxon>
        <taxon>Pentapetalae</taxon>
        <taxon>asterids</taxon>
        <taxon>campanulids</taxon>
        <taxon>Asterales</taxon>
        <taxon>Asteraceae</taxon>
        <taxon>Cichorioideae</taxon>
        <taxon>Cichorieae</taxon>
        <taxon>Lactucinae</taxon>
        <taxon>Lactuca</taxon>
    </lineage>
</organism>
<protein>
    <submittedName>
        <fullName evidence="1">Uncharacterized protein</fullName>
    </submittedName>
</protein>
<gene>
    <name evidence="1" type="ORF">LVIROSA_LOCUS3880</name>
</gene>
<name>A0AAU9LNY8_9ASTR</name>
<accession>A0AAU9LNY8</accession>
<comment type="caution">
    <text evidence="1">The sequence shown here is derived from an EMBL/GenBank/DDBJ whole genome shotgun (WGS) entry which is preliminary data.</text>
</comment>
<evidence type="ECO:0000313" key="2">
    <source>
        <dbReference type="Proteomes" id="UP001157418"/>
    </source>
</evidence>
<dbReference type="AlphaFoldDB" id="A0AAU9LNY8"/>
<dbReference type="EMBL" id="CAKMRJ010000002">
    <property type="protein sequence ID" value="CAH1416092.1"/>
    <property type="molecule type" value="Genomic_DNA"/>
</dbReference>
<sequence length="180" mass="20723">MVFLVLFHFLSGFIFIFFCKYELTATFFFPGIHCNISQHMDKNHKKVHYLTDSHEQEYHKEKECYFENEVSSQEEKPGTKLIMAEVNEVDEKDASFEGNNNAALTIDTGLKYPHFLKIFNVTFEVGQNCHHSAHEFNIQCFENAPHSGPSFDAPVNLPACRRLSTAAIEPVPEDWTVCQL</sequence>
<evidence type="ECO:0000313" key="1">
    <source>
        <dbReference type="EMBL" id="CAH1416092.1"/>
    </source>
</evidence>